<keyword evidence="2" id="KW-1185">Reference proteome</keyword>
<accession>A0ACB9GIZ0</accession>
<organism evidence="1 2">
    <name type="scientific">Smallanthus sonchifolius</name>
    <dbReference type="NCBI Taxonomy" id="185202"/>
    <lineage>
        <taxon>Eukaryota</taxon>
        <taxon>Viridiplantae</taxon>
        <taxon>Streptophyta</taxon>
        <taxon>Embryophyta</taxon>
        <taxon>Tracheophyta</taxon>
        <taxon>Spermatophyta</taxon>
        <taxon>Magnoliopsida</taxon>
        <taxon>eudicotyledons</taxon>
        <taxon>Gunneridae</taxon>
        <taxon>Pentapetalae</taxon>
        <taxon>asterids</taxon>
        <taxon>campanulids</taxon>
        <taxon>Asterales</taxon>
        <taxon>Asteraceae</taxon>
        <taxon>Asteroideae</taxon>
        <taxon>Heliantheae alliance</taxon>
        <taxon>Millerieae</taxon>
        <taxon>Smallanthus</taxon>
    </lineage>
</organism>
<sequence length="116" mass="12903">MAISDDTDFASAMLFDELMKALLHIECADKVVQNKYTDPLTIPEPMKQIKGQTKIFQVQLGKQAKQSYQNSASIVVNRVFNLPESTTAPLALQPNTPTSKPTKRDVLDSPNSHQML</sequence>
<reference evidence="2" key="1">
    <citation type="journal article" date="2022" name="Mol. Ecol. Resour.">
        <title>The genomes of chicory, endive, great burdock and yacon provide insights into Asteraceae palaeo-polyploidization history and plant inulin production.</title>
        <authorList>
            <person name="Fan W."/>
            <person name="Wang S."/>
            <person name="Wang H."/>
            <person name="Wang A."/>
            <person name="Jiang F."/>
            <person name="Liu H."/>
            <person name="Zhao H."/>
            <person name="Xu D."/>
            <person name="Zhang Y."/>
        </authorList>
    </citation>
    <scope>NUCLEOTIDE SEQUENCE [LARGE SCALE GENOMIC DNA]</scope>
    <source>
        <strain evidence="2">cv. Yunnan</strain>
    </source>
</reference>
<gene>
    <name evidence="1" type="ORF">L1987_42562</name>
</gene>
<dbReference type="Proteomes" id="UP001056120">
    <property type="component" value="Linkage Group LG14"/>
</dbReference>
<name>A0ACB9GIZ0_9ASTR</name>
<reference evidence="1 2" key="2">
    <citation type="journal article" date="2022" name="Mol. Ecol. Resour.">
        <title>The genomes of chicory, endive, great burdock and yacon provide insights into Asteraceae paleo-polyploidization history and plant inulin production.</title>
        <authorList>
            <person name="Fan W."/>
            <person name="Wang S."/>
            <person name="Wang H."/>
            <person name="Wang A."/>
            <person name="Jiang F."/>
            <person name="Liu H."/>
            <person name="Zhao H."/>
            <person name="Xu D."/>
            <person name="Zhang Y."/>
        </authorList>
    </citation>
    <scope>NUCLEOTIDE SEQUENCE [LARGE SCALE GENOMIC DNA]</scope>
    <source>
        <strain evidence="2">cv. Yunnan</strain>
        <tissue evidence="1">Leaves</tissue>
    </source>
</reference>
<evidence type="ECO:0000313" key="1">
    <source>
        <dbReference type="EMBL" id="KAI3783479.1"/>
    </source>
</evidence>
<evidence type="ECO:0000313" key="2">
    <source>
        <dbReference type="Proteomes" id="UP001056120"/>
    </source>
</evidence>
<comment type="caution">
    <text evidence="1">The sequence shown here is derived from an EMBL/GenBank/DDBJ whole genome shotgun (WGS) entry which is preliminary data.</text>
</comment>
<proteinExistence type="predicted"/>
<dbReference type="EMBL" id="CM042031">
    <property type="protein sequence ID" value="KAI3783479.1"/>
    <property type="molecule type" value="Genomic_DNA"/>
</dbReference>
<protein>
    <submittedName>
        <fullName evidence="1">Uncharacterized protein</fullName>
    </submittedName>
</protein>